<feature type="domain" description="UCH catalytic" evidence="3">
    <location>
        <begin position="5"/>
        <end position="237"/>
    </location>
</feature>
<dbReference type="Pfam" id="PF01088">
    <property type="entry name" value="Peptidase_C12"/>
    <property type="match status" value="1"/>
</dbReference>
<dbReference type="InterPro" id="IPR017390">
    <property type="entry name" value="Ubiquitinyl_hydrolase_UCH37"/>
</dbReference>
<dbReference type="RefSeq" id="XP_049263271.1">
    <property type="nucleotide sequence ID" value="XM_049407274.1"/>
</dbReference>
<comment type="catalytic activity">
    <reaction evidence="1 2">
        <text>Thiol-dependent hydrolysis of ester, thioester, amide, peptide and isopeptide bonds formed by the C-terminal Gly of ubiquitin (a 76-residue protein attached to proteins as an intracellular targeting signal).</text>
        <dbReference type="EC" id="3.4.19.12"/>
    </reaction>
</comment>
<dbReference type="CDD" id="cd09617">
    <property type="entry name" value="Peptidase_C12_UCH37_BAP1"/>
    <property type="match status" value="1"/>
</dbReference>
<dbReference type="PIRSF" id="PIRSF038120">
    <property type="entry name" value="Ubiquitinyl_hydrolase_UCH37"/>
    <property type="match status" value="1"/>
</dbReference>
<dbReference type="InterPro" id="IPR001578">
    <property type="entry name" value="Peptidase_C12_UCH"/>
</dbReference>
<name>A0A8J5QME1_9ASCO</name>
<protein>
    <recommendedName>
        <fullName evidence="1">Ubiquitin carboxyl-terminal hydrolase</fullName>
        <ecNumber evidence="1">3.4.19.12</ecNumber>
    </recommendedName>
</protein>
<keyword evidence="1 2" id="KW-0788">Thiol protease</keyword>
<evidence type="ECO:0000313" key="5">
    <source>
        <dbReference type="Proteomes" id="UP000694255"/>
    </source>
</evidence>
<reference evidence="4 5" key="1">
    <citation type="journal article" date="2021" name="DNA Res.">
        <title>Genome analysis of Candida subhashii reveals its hybrid nature and dual mitochondrial genome conformations.</title>
        <authorList>
            <person name="Mixao V."/>
            <person name="Hegedusova E."/>
            <person name="Saus E."/>
            <person name="Pryszcz L.P."/>
            <person name="Cillingova A."/>
            <person name="Nosek J."/>
            <person name="Gabaldon T."/>
        </authorList>
    </citation>
    <scope>NUCLEOTIDE SEQUENCE [LARGE SCALE GENOMIC DNA]</scope>
    <source>
        <strain evidence="4 5">CBS 10753</strain>
    </source>
</reference>
<dbReference type="OrthoDB" id="1924260at2759"/>
<dbReference type="GeneID" id="73470220"/>
<dbReference type="GO" id="GO:0006511">
    <property type="term" value="P:ubiquitin-dependent protein catabolic process"/>
    <property type="evidence" value="ECO:0007669"/>
    <property type="project" value="UniProtKB-UniRule"/>
</dbReference>
<feature type="active site" description="Proton donor" evidence="2">
    <location>
        <position position="175"/>
    </location>
</feature>
<proteinExistence type="inferred from homology"/>
<feature type="active site" description="Nucleophile" evidence="2">
    <location>
        <position position="95"/>
    </location>
</feature>
<keyword evidence="5" id="KW-1185">Reference proteome</keyword>
<keyword evidence="1 2" id="KW-0645">Protease</keyword>
<dbReference type="Pfam" id="PF18031">
    <property type="entry name" value="UCH_C"/>
    <property type="match status" value="1"/>
</dbReference>
<evidence type="ECO:0000256" key="2">
    <source>
        <dbReference type="PROSITE-ProRule" id="PRU01393"/>
    </source>
</evidence>
<evidence type="ECO:0000256" key="1">
    <source>
        <dbReference type="PIRNR" id="PIRNR038120"/>
    </source>
</evidence>
<evidence type="ECO:0000259" key="3">
    <source>
        <dbReference type="PROSITE" id="PS52048"/>
    </source>
</evidence>
<dbReference type="EMBL" id="JAGSYN010000152">
    <property type="protein sequence ID" value="KAG7663038.1"/>
    <property type="molecule type" value="Genomic_DNA"/>
</dbReference>
<sequence>MSEGGWNTIDSDAGVFTELVEKLGVQNIEFNDLYSIDSSSLHSLAPIHGVIFLFKYGKLDRQFAQQDNKPIHGTYDPNYIDNQIFFAQQTINNACATQAVLNVLFNSEGIDLGQELDNFKQFVTGFDSDMIGETISNSDLIRTIHNSFSAPSMLVDEDKPNRNPDEDDKNDGLFHFVGYVYKQGKIYELDGLKSYPIVHGDCGSQEEFIEKLPGIIQERIGKYGNDELRFSLLAVTNNKLEAAREIGDDEEIQRQMHKREVWHHENELRKHDYTGLIVQLLKNISKEKTDEEWEELLKKGRKQTQNLLAQRIAKSQK</sequence>
<keyword evidence="1 2" id="KW-0833">Ubl conjugation pathway</keyword>
<dbReference type="EC" id="3.4.19.12" evidence="1"/>
<keyword evidence="1 2" id="KW-0378">Hydrolase</keyword>
<dbReference type="AlphaFoldDB" id="A0A8J5QME1"/>
<organism evidence="4 5">
    <name type="scientific">[Candida] subhashii</name>
    <dbReference type="NCBI Taxonomy" id="561895"/>
    <lineage>
        <taxon>Eukaryota</taxon>
        <taxon>Fungi</taxon>
        <taxon>Dikarya</taxon>
        <taxon>Ascomycota</taxon>
        <taxon>Saccharomycotina</taxon>
        <taxon>Pichiomycetes</taxon>
        <taxon>Debaryomycetaceae</taxon>
        <taxon>Spathaspora</taxon>
    </lineage>
</organism>
<evidence type="ECO:0000313" key="4">
    <source>
        <dbReference type="EMBL" id="KAG7663038.1"/>
    </source>
</evidence>
<dbReference type="GO" id="GO:0004843">
    <property type="term" value="F:cysteine-type deubiquitinase activity"/>
    <property type="evidence" value="ECO:0007669"/>
    <property type="project" value="UniProtKB-UniRule"/>
</dbReference>
<dbReference type="PROSITE" id="PS52048">
    <property type="entry name" value="UCH_DOMAIN"/>
    <property type="match status" value="1"/>
</dbReference>
<accession>A0A8J5QME1</accession>
<feature type="site" description="Transition state stabilizer" evidence="2">
    <location>
        <position position="89"/>
    </location>
</feature>
<dbReference type="Proteomes" id="UP000694255">
    <property type="component" value="Unassembled WGS sequence"/>
</dbReference>
<dbReference type="PANTHER" id="PTHR10589">
    <property type="entry name" value="UBIQUITIN CARBOXYL-TERMINAL HYDROLASE"/>
    <property type="match status" value="1"/>
</dbReference>
<comment type="similarity">
    <text evidence="1 2">Belongs to the peptidase C12 family.</text>
</comment>
<dbReference type="GO" id="GO:0005737">
    <property type="term" value="C:cytoplasm"/>
    <property type="evidence" value="ECO:0007669"/>
    <property type="project" value="TreeGrafter"/>
</dbReference>
<gene>
    <name evidence="4" type="ORF">J8A68_003420</name>
</gene>
<feature type="site" description="Important for enzyme activity" evidence="2">
    <location>
        <position position="190"/>
    </location>
</feature>
<dbReference type="GO" id="GO:0016579">
    <property type="term" value="P:protein deubiquitination"/>
    <property type="evidence" value="ECO:0007669"/>
    <property type="project" value="TreeGrafter"/>
</dbReference>
<dbReference type="InterPro" id="IPR041507">
    <property type="entry name" value="UCH_C"/>
</dbReference>
<dbReference type="PANTHER" id="PTHR10589:SF16">
    <property type="entry name" value="UBIQUITIN CARBOXYL-TERMINAL HYDROLASE ISOZYME L5"/>
    <property type="match status" value="1"/>
</dbReference>
<comment type="caution">
    <text evidence="4">The sequence shown here is derived from an EMBL/GenBank/DDBJ whole genome shotgun (WGS) entry which is preliminary data.</text>
</comment>